<dbReference type="AlphaFoldDB" id="A0A081QYI5"/>
<gene>
    <name evidence="1" type="ORF">SK608_1101</name>
</gene>
<accession>A0A081QYI5</accession>
<dbReference type="EMBL" id="JPFZ01000009">
    <property type="protein sequence ID" value="KEQ48008.1"/>
    <property type="molecule type" value="Genomic_DNA"/>
</dbReference>
<name>A0A081QYI5_STRMT</name>
<evidence type="ECO:0000313" key="2">
    <source>
        <dbReference type="Proteomes" id="UP000028022"/>
    </source>
</evidence>
<evidence type="ECO:0000313" key="1">
    <source>
        <dbReference type="EMBL" id="KEQ48008.1"/>
    </source>
</evidence>
<comment type="caution">
    <text evidence="1">The sequence shown here is derived from an EMBL/GenBank/DDBJ whole genome shotgun (WGS) entry which is preliminary data.</text>
</comment>
<sequence>MPKSFDEFYFYTADKKEDIQILNDYFVKYKNLGIYQDNMFCPECKQAELSYIPKTLQRRAHLKRKTSSKHTNRCSYQFDYASKKYIEEYFKNLRDDQIKDKLDAMMRSLFFKKEYLPQTPVDRGDSCDENPLVLKRKTERQVHHKTLRRKSIEKWLYKELENELHLFYGKVRLSISEWSNRQGDTLYFLNIFCKDSNRKWKKKASIYLGDKVLLKVEEDTDYYLVAIGHLDFSKGFPPKLKLASRQAFSIEKVL</sequence>
<organism evidence="1 2">
    <name type="scientific">Streptococcus mitis</name>
    <dbReference type="NCBI Taxonomy" id="28037"/>
    <lineage>
        <taxon>Bacteria</taxon>
        <taxon>Bacillati</taxon>
        <taxon>Bacillota</taxon>
        <taxon>Bacilli</taxon>
        <taxon>Lactobacillales</taxon>
        <taxon>Streptococcaceae</taxon>
        <taxon>Streptococcus</taxon>
        <taxon>Streptococcus mitis group</taxon>
    </lineage>
</organism>
<reference evidence="1 2" key="1">
    <citation type="submission" date="2014-05" db="EMBL/GenBank/DDBJ databases">
        <authorList>
            <person name="Daugherty S.C."/>
            <person name="Tallon L.J."/>
            <person name="Sadzewicz L."/>
            <person name="Kilian M."/>
            <person name="Tettelin H."/>
        </authorList>
    </citation>
    <scope>NUCLEOTIDE SEQUENCE [LARGE SCALE GENOMIC DNA]</scope>
    <source>
        <strain evidence="1 2">SK608</strain>
    </source>
</reference>
<dbReference type="Proteomes" id="UP000028022">
    <property type="component" value="Unassembled WGS sequence"/>
</dbReference>
<protein>
    <submittedName>
        <fullName evidence="1">Uncharacterized protein</fullName>
    </submittedName>
</protein>
<proteinExistence type="predicted"/>